<gene>
    <name evidence="3" type="ORF">POJ06DRAFT_89769</name>
</gene>
<dbReference type="AlphaFoldDB" id="A0AAD7QTG5"/>
<feature type="transmembrane region" description="Helical" evidence="2">
    <location>
        <begin position="677"/>
        <end position="695"/>
    </location>
</feature>
<keyword evidence="2" id="KW-0812">Transmembrane</keyword>
<dbReference type="RefSeq" id="XP_056044600.1">
    <property type="nucleotide sequence ID" value="XM_056191721.1"/>
</dbReference>
<keyword evidence="2" id="KW-0472">Membrane</keyword>
<accession>A0AAD7QTG5</accession>
<comment type="caution">
    <text evidence="3">The sequence shown here is derived from an EMBL/GenBank/DDBJ whole genome shotgun (WGS) entry which is preliminary data.</text>
</comment>
<organism evidence="3 4">
    <name type="scientific">Lipomyces tetrasporus</name>
    <dbReference type="NCBI Taxonomy" id="54092"/>
    <lineage>
        <taxon>Eukaryota</taxon>
        <taxon>Fungi</taxon>
        <taxon>Dikarya</taxon>
        <taxon>Ascomycota</taxon>
        <taxon>Saccharomycotina</taxon>
        <taxon>Lipomycetes</taxon>
        <taxon>Lipomycetales</taxon>
        <taxon>Lipomycetaceae</taxon>
        <taxon>Lipomyces</taxon>
    </lineage>
</organism>
<dbReference type="EMBL" id="JARPMG010000004">
    <property type="protein sequence ID" value="KAJ8101150.1"/>
    <property type="molecule type" value="Genomic_DNA"/>
</dbReference>
<proteinExistence type="predicted"/>
<dbReference type="SUPFAM" id="SSF50998">
    <property type="entry name" value="Quinoprotein alcohol dehydrogenase-like"/>
    <property type="match status" value="1"/>
</dbReference>
<dbReference type="GeneID" id="80886887"/>
<dbReference type="Proteomes" id="UP001217417">
    <property type="component" value="Unassembled WGS sequence"/>
</dbReference>
<evidence type="ECO:0000313" key="3">
    <source>
        <dbReference type="EMBL" id="KAJ8101150.1"/>
    </source>
</evidence>
<keyword evidence="2" id="KW-1133">Transmembrane helix</keyword>
<sequence length="740" mass="82938">MPSSILDLPTETLVDIFLIVILSSDCLESCPRIKIRNGPVRRGPRVSSSSCLGNALTDLIFSSTNSPSNSIVLSGTIHRAYALSLVCKRFYSVIYHPSQDVRIWKSVAATFGYDESLTLGNILKCGTSSVLPQATWRNAAYVAAMWNRPFKRAAGGGGLGRVKTTKSMSTSLPPPPPKGIIRTVDLAAPGQGRSGPTYVTLEPSSKDAGKLFAQSVDAREENPRSVSTTYGIVSPETSRSKIIFRGMDQDISTLDFSLPNQSNLVMEECALLSDKVDTAIGYEISRYSPSSGKKEKIWRLQEPPPERYITNGDSLLALYSPNMVFFWTGSPDNPARLQCYQAVPSLHTATTSSSSTSSSCSSSVSPSMLNNVSATRHWSTQSLSLASMRSDTFTECHNGKSELLWDINLSRDWSNDSPREQFCVVRNMKMTSRYAIVLVHWYPTSSMHKLSGTSFRILHLATGETRNVLMFNQPDLSAPYPMFTTVSDHDFVVTDTHIVSGGPNGELYVWNYHMQNTPLYSIPEPDTRRLTHVEGSFAPMYTYLTVSVDGKYLVATANNRITVWNMFAKKLEGVYHNGRKVTKRDFYLRNPFDNFRTGIWILYRDWRKKKRVTTAIERLVSDNYFVEEYELVGEKFKYIMEPFGEDKLERSLTSACHLIGRCIKSSELINLLEAMRFWVRWLLITIWAYGYFLLLRGEKMLIGASDGVGELRNSADVEHSGVEAVIDDEESVDIDHILEE</sequence>
<feature type="region of interest" description="Disordered" evidence="1">
    <location>
        <begin position="157"/>
        <end position="178"/>
    </location>
</feature>
<evidence type="ECO:0000313" key="4">
    <source>
        <dbReference type="Proteomes" id="UP001217417"/>
    </source>
</evidence>
<protein>
    <submittedName>
        <fullName evidence="3">Uncharacterized protein</fullName>
    </submittedName>
</protein>
<name>A0AAD7QTG5_9ASCO</name>
<evidence type="ECO:0000256" key="2">
    <source>
        <dbReference type="SAM" id="Phobius"/>
    </source>
</evidence>
<reference evidence="3" key="1">
    <citation type="submission" date="2023-03" db="EMBL/GenBank/DDBJ databases">
        <title>Near-Complete genome sequence of Lipomyces tetrasporous NRRL Y-64009, an oleaginous yeast capable of growing on lignocellulosic hydrolysates.</title>
        <authorList>
            <consortium name="Lawrence Berkeley National Laboratory"/>
            <person name="Jagtap S.S."/>
            <person name="Liu J.-J."/>
            <person name="Walukiewicz H.E."/>
            <person name="Pangilinan J."/>
            <person name="Lipzen A."/>
            <person name="Ahrendt S."/>
            <person name="Koriabine M."/>
            <person name="Cobaugh K."/>
            <person name="Salamov A."/>
            <person name="Yoshinaga Y."/>
            <person name="Ng V."/>
            <person name="Daum C."/>
            <person name="Grigoriev I.V."/>
            <person name="Slininger P.J."/>
            <person name="Dien B.S."/>
            <person name="Jin Y.-S."/>
            <person name="Rao C.V."/>
        </authorList>
    </citation>
    <scope>NUCLEOTIDE SEQUENCE</scope>
    <source>
        <strain evidence="3">NRRL Y-64009</strain>
    </source>
</reference>
<evidence type="ECO:0000256" key="1">
    <source>
        <dbReference type="SAM" id="MobiDB-lite"/>
    </source>
</evidence>
<keyword evidence="4" id="KW-1185">Reference proteome</keyword>
<dbReference type="InterPro" id="IPR011047">
    <property type="entry name" value="Quinoprotein_ADH-like_sf"/>
</dbReference>